<dbReference type="Proteomes" id="UP001063166">
    <property type="component" value="Unassembled WGS sequence"/>
</dbReference>
<dbReference type="EMBL" id="BRPK01000011">
    <property type="protein sequence ID" value="GLB42348.1"/>
    <property type="molecule type" value="Genomic_DNA"/>
</dbReference>
<sequence>MLIPLHDLTIRWRIYISAVTRDSRWQWDQDQNASWPLTRLDTVLIFCPYISEKRDQPPKTMYLLTAPDPERTPYLSCSPIRGRNGAEVPILEDRLTCAIKLRLSSAQTVAVTGSDACKFEQPDARLGFSC</sequence>
<evidence type="ECO:0000313" key="1">
    <source>
        <dbReference type="EMBL" id="GLB42348.1"/>
    </source>
</evidence>
<protein>
    <submittedName>
        <fullName evidence="1">Uncharacterized protein</fullName>
    </submittedName>
</protein>
<dbReference type="AlphaFoldDB" id="A0A9P3PVI0"/>
<keyword evidence="2" id="KW-1185">Reference proteome</keyword>
<organism evidence="1 2">
    <name type="scientific">Lyophyllum shimeji</name>
    <name type="common">Hon-shimeji</name>
    <name type="synonym">Tricholoma shimeji</name>
    <dbReference type="NCBI Taxonomy" id="47721"/>
    <lineage>
        <taxon>Eukaryota</taxon>
        <taxon>Fungi</taxon>
        <taxon>Dikarya</taxon>
        <taxon>Basidiomycota</taxon>
        <taxon>Agaricomycotina</taxon>
        <taxon>Agaricomycetes</taxon>
        <taxon>Agaricomycetidae</taxon>
        <taxon>Agaricales</taxon>
        <taxon>Tricholomatineae</taxon>
        <taxon>Lyophyllaceae</taxon>
        <taxon>Lyophyllum</taxon>
    </lineage>
</organism>
<gene>
    <name evidence="1" type="ORF">LshimejAT787_1103630</name>
</gene>
<proteinExistence type="predicted"/>
<accession>A0A9P3PVI0</accession>
<comment type="caution">
    <text evidence="1">The sequence shown here is derived from an EMBL/GenBank/DDBJ whole genome shotgun (WGS) entry which is preliminary data.</text>
</comment>
<evidence type="ECO:0000313" key="2">
    <source>
        <dbReference type="Proteomes" id="UP001063166"/>
    </source>
</evidence>
<reference evidence="1" key="1">
    <citation type="submission" date="2022-07" db="EMBL/GenBank/DDBJ databases">
        <title>The genome of Lyophyllum shimeji provides insight into the initial evolution of ectomycorrhizal fungal genome.</title>
        <authorList>
            <person name="Kobayashi Y."/>
            <person name="Shibata T."/>
            <person name="Hirakawa H."/>
            <person name="Shigenobu S."/>
            <person name="Nishiyama T."/>
            <person name="Yamada A."/>
            <person name="Hasebe M."/>
            <person name="Kawaguchi M."/>
        </authorList>
    </citation>
    <scope>NUCLEOTIDE SEQUENCE</scope>
    <source>
        <strain evidence="1">AT787</strain>
    </source>
</reference>
<name>A0A9P3PVI0_LYOSH</name>